<dbReference type="EMBL" id="BDGJ01000117">
    <property type="protein sequence ID" value="GAW93134.1"/>
    <property type="molecule type" value="Genomic_DNA"/>
</dbReference>
<comment type="caution">
    <text evidence="2">The sequence shown here is derived from an EMBL/GenBank/DDBJ whole genome shotgun (WGS) entry which is preliminary data.</text>
</comment>
<dbReference type="Proteomes" id="UP000197032">
    <property type="component" value="Unassembled WGS sequence"/>
</dbReference>
<proteinExistence type="predicted"/>
<reference evidence="3" key="1">
    <citation type="journal article" date="2017" name="Appl. Environ. Microbiol.">
        <title>Genomic Analysis of Calderihabitans maritimus KKC1, a Thermophilic, Hydrogenogenic, Carboxydotrophic Bacterium Isolated from Marine Sediment.</title>
        <authorList>
            <person name="Omae K."/>
            <person name="Yoneda Y."/>
            <person name="Fukuyama Y."/>
            <person name="Yoshida T."/>
            <person name="Sako Y."/>
        </authorList>
    </citation>
    <scope>NUCLEOTIDE SEQUENCE [LARGE SCALE GENOMIC DNA]</scope>
    <source>
        <strain evidence="3">KKC1</strain>
    </source>
</reference>
<gene>
    <name evidence="2" type="ORF">KKC1_22750</name>
</gene>
<keyword evidence="3" id="KW-1185">Reference proteome</keyword>
<evidence type="ECO:0000313" key="3">
    <source>
        <dbReference type="Proteomes" id="UP000197032"/>
    </source>
</evidence>
<dbReference type="InterPro" id="IPR001387">
    <property type="entry name" value="Cro/C1-type_HTH"/>
</dbReference>
<dbReference type="AlphaFoldDB" id="A0A1Z5HUD6"/>
<protein>
    <recommendedName>
        <fullName evidence="1">HTH cro/C1-type domain-containing protein</fullName>
    </recommendedName>
</protein>
<feature type="domain" description="HTH cro/C1-type" evidence="1">
    <location>
        <begin position="2"/>
        <end position="31"/>
    </location>
</feature>
<evidence type="ECO:0000259" key="1">
    <source>
        <dbReference type="PROSITE" id="PS50943"/>
    </source>
</evidence>
<sequence>MSLIERGKSDKLKLDDWLLLANIFEVPLCYFLIDNDREARLLIE</sequence>
<organism evidence="2 3">
    <name type="scientific">Calderihabitans maritimus</name>
    <dbReference type="NCBI Taxonomy" id="1246530"/>
    <lineage>
        <taxon>Bacteria</taxon>
        <taxon>Bacillati</taxon>
        <taxon>Bacillota</taxon>
        <taxon>Clostridia</taxon>
        <taxon>Neomoorellales</taxon>
        <taxon>Calderihabitantaceae</taxon>
        <taxon>Calderihabitans</taxon>
    </lineage>
</organism>
<dbReference type="PROSITE" id="PS50943">
    <property type="entry name" value="HTH_CROC1"/>
    <property type="match status" value="1"/>
</dbReference>
<name>A0A1Z5HUD6_9FIRM</name>
<accession>A0A1Z5HUD6</accession>
<evidence type="ECO:0000313" key="2">
    <source>
        <dbReference type="EMBL" id="GAW93134.1"/>
    </source>
</evidence>